<feature type="binding site" evidence="10">
    <location>
        <position position="27"/>
    </location>
    <ligand>
        <name>ATP</name>
        <dbReference type="ChEBI" id="CHEBI:30616"/>
    </ligand>
</feature>
<proteinExistence type="inferred from homology"/>
<dbReference type="GO" id="GO:0004017">
    <property type="term" value="F:AMP kinase activity"/>
    <property type="evidence" value="ECO:0007669"/>
    <property type="project" value="UniProtKB-UniRule"/>
</dbReference>
<evidence type="ECO:0000256" key="6">
    <source>
        <dbReference type="ARBA" id="ARBA00022741"/>
    </source>
</evidence>
<dbReference type="KEGG" id="osn:115220980"/>
<comment type="catalytic activity">
    <reaction evidence="1 10">
        <text>AMP + ATP = 2 ADP</text>
        <dbReference type="Rhea" id="RHEA:12973"/>
        <dbReference type="ChEBI" id="CHEBI:30616"/>
        <dbReference type="ChEBI" id="CHEBI:456215"/>
        <dbReference type="ChEBI" id="CHEBI:456216"/>
        <dbReference type="EC" id="2.7.4.3"/>
    </reaction>
</comment>
<dbReference type="HAMAP" id="MF_00039">
    <property type="entry name" value="Adenylate_kinase_AK6"/>
    <property type="match status" value="1"/>
</dbReference>
<dbReference type="GO" id="GO:0005634">
    <property type="term" value="C:nucleus"/>
    <property type="evidence" value="ECO:0007669"/>
    <property type="project" value="UniProtKB-SubCell"/>
</dbReference>
<keyword evidence="6 10" id="KW-0547">Nucleotide-binding</keyword>
<evidence type="ECO:0000256" key="7">
    <source>
        <dbReference type="ARBA" id="ARBA00022777"/>
    </source>
</evidence>
<reference evidence="12" key="1">
    <citation type="submission" date="2025-08" db="UniProtKB">
        <authorList>
            <consortium name="RefSeq"/>
        </authorList>
    </citation>
    <scope>IDENTIFICATION</scope>
</reference>
<dbReference type="FunFam" id="3.40.50.300:FF:000372">
    <property type="entry name" value="Adenylate kinase isoenzyme 6 homolog"/>
    <property type="match status" value="1"/>
</dbReference>
<feature type="region of interest" description="LID" evidence="10">
    <location>
        <begin position="120"/>
        <end position="130"/>
    </location>
</feature>
<protein>
    <recommendedName>
        <fullName evidence="10">Adenylate kinase isoenzyme 6 homolog</fullName>
        <shortName evidence="10">AK6</shortName>
        <ecNumber evidence="10">2.7.4.3</ecNumber>
    </recommendedName>
    <alternativeName>
        <fullName evidence="10">Dual activity adenylate kinase/ATPase</fullName>
        <shortName evidence="10">AK/ATPase</shortName>
    </alternativeName>
</protein>
<keyword evidence="4 10" id="KW-0698">rRNA processing</keyword>
<dbReference type="Gene3D" id="3.40.50.300">
    <property type="entry name" value="P-loop containing nucleotide triphosphate hydrolases"/>
    <property type="match status" value="1"/>
</dbReference>
<evidence type="ECO:0000256" key="4">
    <source>
        <dbReference type="ARBA" id="ARBA00022552"/>
    </source>
</evidence>
<dbReference type="InterPro" id="IPR020618">
    <property type="entry name" value="Adenyl_kinase_AK6"/>
</dbReference>
<accession>A0A6P7TA63</accession>
<comment type="subunit">
    <text evidence="10">Monomer and homodimer. Interacts with small ribosomal subunit protein uS11. Not a structural component of 43S pre-ribosomes, but transiently interacts with them by binding to uS11.</text>
</comment>
<evidence type="ECO:0000256" key="3">
    <source>
        <dbReference type="ARBA" id="ARBA00022517"/>
    </source>
</evidence>
<evidence type="ECO:0000256" key="5">
    <source>
        <dbReference type="ARBA" id="ARBA00022679"/>
    </source>
</evidence>
<comment type="similarity">
    <text evidence="10">Belongs to the adenylate kinase family. AK6 subfamily.</text>
</comment>
<feature type="binding site" evidence="10">
    <location>
        <position position="26"/>
    </location>
    <ligand>
        <name>ATP</name>
        <dbReference type="ChEBI" id="CHEBI:30616"/>
    </ligand>
</feature>
<dbReference type="GO" id="GO:0016887">
    <property type="term" value="F:ATP hydrolysis activity"/>
    <property type="evidence" value="ECO:0007669"/>
    <property type="project" value="UniProtKB-UniRule"/>
</dbReference>
<dbReference type="EC" id="2.7.4.3" evidence="10"/>
<evidence type="ECO:0000256" key="8">
    <source>
        <dbReference type="ARBA" id="ARBA00022840"/>
    </source>
</evidence>
<evidence type="ECO:0000313" key="12">
    <source>
        <dbReference type="RefSeq" id="XP_029647057.1"/>
    </source>
</evidence>
<feature type="binding site" evidence="10">
    <location>
        <position position="28"/>
    </location>
    <ligand>
        <name>ATP</name>
        <dbReference type="ChEBI" id="CHEBI:30616"/>
    </ligand>
</feature>
<keyword evidence="3 10" id="KW-0690">Ribosome biogenesis</keyword>
<keyword evidence="5 10" id="KW-0808">Transferase</keyword>
<evidence type="ECO:0000256" key="2">
    <source>
        <dbReference type="ARBA" id="ARBA00022490"/>
    </source>
</evidence>
<dbReference type="GO" id="GO:0042274">
    <property type="term" value="P:ribosomal small subunit biogenesis"/>
    <property type="evidence" value="ECO:0007669"/>
    <property type="project" value="UniProtKB-UniRule"/>
</dbReference>
<keyword evidence="11" id="KW-1185">Reference proteome</keyword>
<evidence type="ECO:0000313" key="11">
    <source>
        <dbReference type="Proteomes" id="UP000515154"/>
    </source>
</evidence>
<feature type="binding site" evidence="10">
    <location>
        <position position="24"/>
    </location>
    <ligand>
        <name>ATP</name>
        <dbReference type="ChEBI" id="CHEBI:30616"/>
    </ligand>
</feature>
<organism evidence="11 12">
    <name type="scientific">Octopus sinensis</name>
    <name type="common">East Asian common octopus</name>
    <dbReference type="NCBI Taxonomy" id="2607531"/>
    <lineage>
        <taxon>Eukaryota</taxon>
        <taxon>Metazoa</taxon>
        <taxon>Spiralia</taxon>
        <taxon>Lophotrochozoa</taxon>
        <taxon>Mollusca</taxon>
        <taxon>Cephalopoda</taxon>
        <taxon>Coleoidea</taxon>
        <taxon>Octopodiformes</taxon>
        <taxon>Octopoda</taxon>
        <taxon>Incirrata</taxon>
        <taxon>Octopodidae</taxon>
        <taxon>Octopus</taxon>
    </lineage>
</organism>
<keyword evidence="7 10" id="KW-0418">Kinase</keyword>
<comment type="function">
    <text evidence="10">Broad-specificity nucleoside monophosphate (NMP) kinase that catalyzes the reversible transfer of the terminal phosphate group between nucleoside triphosphates and monophosphates. Has also ATPase activity. Involved in the late cytoplasmic maturation steps of the 40S ribosomal particles, specifically 18S rRNA maturation. While NMP activity is not required for ribosome maturation, ATPase activity is. Associates transiently with small ribosomal subunit protein uS11. ATP hydrolysis breaks the interaction with uS11. May temporarily remove uS11 from the ribosome to enable a conformational change of the ribosomal RNA that is needed for the final maturation step of the small ribosomal subunit. Its NMP activity may have a role in nuclear energy homeostasis.</text>
</comment>
<evidence type="ECO:0000256" key="1">
    <source>
        <dbReference type="ARBA" id="ARBA00000582"/>
    </source>
</evidence>
<feature type="binding site" evidence="10">
    <location>
        <position position="121"/>
    </location>
    <ligand>
        <name>ATP</name>
        <dbReference type="ChEBI" id="CHEBI:30616"/>
    </ligand>
</feature>
<keyword evidence="9 10" id="KW-0539">Nucleus</keyword>
<dbReference type="GO" id="GO:0005524">
    <property type="term" value="F:ATP binding"/>
    <property type="evidence" value="ECO:0007669"/>
    <property type="project" value="UniProtKB-KW"/>
</dbReference>
<dbReference type="GO" id="GO:0006364">
    <property type="term" value="P:rRNA processing"/>
    <property type="evidence" value="ECO:0007669"/>
    <property type="project" value="UniProtKB-KW"/>
</dbReference>
<keyword evidence="8 10" id="KW-0067">ATP-binding</keyword>
<keyword evidence="2 10" id="KW-0963">Cytoplasm</keyword>
<dbReference type="PANTHER" id="PTHR12595">
    <property type="entry name" value="POS9-ACTIVATING FACTOR FAP7-RELATED"/>
    <property type="match status" value="1"/>
</dbReference>
<dbReference type="SUPFAM" id="SSF52540">
    <property type="entry name" value="P-loop containing nucleoside triphosphate hydrolases"/>
    <property type="match status" value="1"/>
</dbReference>
<gene>
    <name evidence="12" type="primary">LOC115220980</name>
</gene>
<name>A0A6P7TA63_9MOLL</name>
<dbReference type="Pfam" id="PF13238">
    <property type="entry name" value="AAA_18"/>
    <property type="match status" value="1"/>
</dbReference>
<comment type="catalytic activity">
    <reaction evidence="10">
        <text>ATP + H2O = ADP + phosphate + H(+)</text>
        <dbReference type="Rhea" id="RHEA:13065"/>
        <dbReference type="ChEBI" id="CHEBI:15377"/>
        <dbReference type="ChEBI" id="CHEBI:15378"/>
        <dbReference type="ChEBI" id="CHEBI:30616"/>
        <dbReference type="ChEBI" id="CHEBI:43474"/>
        <dbReference type="ChEBI" id="CHEBI:456216"/>
    </reaction>
</comment>
<dbReference type="PANTHER" id="PTHR12595:SF0">
    <property type="entry name" value="ADENYLATE KINASE ISOENZYME 6"/>
    <property type="match status" value="1"/>
</dbReference>
<dbReference type="Proteomes" id="UP000515154">
    <property type="component" value="Linkage group LG17"/>
</dbReference>
<dbReference type="AlphaFoldDB" id="A0A6P7TA63"/>
<feature type="binding site" evidence="10">
    <location>
        <position position="29"/>
    </location>
    <ligand>
        <name>ATP</name>
        <dbReference type="ChEBI" id="CHEBI:30616"/>
    </ligand>
</feature>
<dbReference type="InterPro" id="IPR027417">
    <property type="entry name" value="P-loop_NTPase"/>
</dbReference>
<dbReference type="GO" id="GO:0005737">
    <property type="term" value="C:cytoplasm"/>
    <property type="evidence" value="ECO:0007669"/>
    <property type="project" value="UniProtKB-SubCell"/>
</dbReference>
<evidence type="ECO:0000256" key="10">
    <source>
        <dbReference type="HAMAP-Rule" id="MF_03173"/>
    </source>
</evidence>
<dbReference type="RefSeq" id="XP_029647057.1">
    <property type="nucleotide sequence ID" value="XM_029791197.2"/>
</dbReference>
<sequence>MYYCLTQKMASTRGPNILITGTPGTGKSTLGNELAEKCNLTYVSVGELAKANSLFDGWDEDYGCPILDEDQVIDELEEQMQQKNGTIVEYHTCEFFPERWFDAVIVLRTDNTILYDRLQSRGYCGKKLEDNIQCEIFQTILEEARESYKPEIVQELASNTPDDMENNLNKIATWVEQWRLTN</sequence>
<feature type="region of interest" description="NMPbind" evidence="10">
    <location>
        <begin position="44"/>
        <end position="67"/>
    </location>
</feature>
<comment type="caution">
    <text evidence="10">Lacks conserved residue(s) required for the propagation of feature annotation.</text>
</comment>
<comment type="subcellular location">
    <subcellularLocation>
        <location evidence="10">Cytoplasm</location>
    </subcellularLocation>
    <subcellularLocation>
        <location evidence="10">Nucleus</location>
    </subcellularLocation>
</comment>
<evidence type="ECO:0000256" key="9">
    <source>
        <dbReference type="ARBA" id="ARBA00023242"/>
    </source>
</evidence>